<feature type="compositionally biased region" description="Acidic residues" evidence="1">
    <location>
        <begin position="111"/>
        <end position="123"/>
    </location>
</feature>
<dbReference type="GO" id="GO:0031267">
    <property type="term" value="F:small GTPase binding"/>
    <property type="evidence" value="ECO:0007669"/>
    <property type="project" value="TreeGrafter"/>
</dbReference>
<keyword evidence="3" id="KW-1185">Reference proteome</keyword>
<accession>F0XLG6</accession>
<dbReference type="EMBL" id="GL629794">
    <property type="protein sequence ID" value="EFX01298.1"/>
    <property type="molecule type" value="Genomic_DNA"/>
</dbReference>
<evidence type="ECO:0000313" key="3">
    <source>
        <dbReference type="Proteomes" id="UP000007796"/>
    </source>
</evidence>
<dbReference type="OrthoDB" id="5590473at2759"/>
<feature type="region of interest" description="Disordered" evidence="1">
    <location>
        <begin position="408"/>
        <end position="463"/>
    </location>
</feature>
<sequence length="562" mass="61994">MFDILQHDEHLAPRACSPANHPSPKLGDFASIFDVWNGLGSSQSDDDTSDRTLTDSELDDTSTSVESVDSAVAAKNKEIVARGLAVGGLFGGLDFAEVAAAGISSTKYGSDSEDEDEDGDEHDGVDTGGYTGTDTGADADISDDGIRAERTRTERKKVERSIKARVKAELLKAERIKAERMKAERIKAKRTGRVGSKKDQRLPDLNPRSPPFLPSLLSPVLMATPTYKTTPSFTHEQDYGGLFKHFSLYSPMSSFAPVVIPSIPQHGRGLPMGTVDDMINPLYWASSQQKMAIVETKLQREYDIDSAIRKKPGGKPIHVFVDLSNIVIGFYMRMRALRNMPPGKRLAVMPPFFFHALARIIERGRPAARKVTAGSVHDSGKRSDWPQYMDEAEALGYEMNILSRVSRQTVTAGTPTTPQSPRKRNGQHKRQKSGGERGTTVYNESGSEESAREEKSSGPSRMGEQAVDEILQLKMCHSVLDHKAGTIVLATGDAAEAEFSDGFLRHVERAMSHGWRVELVSWTSGISKAWRELERRQKKGSQHFRIIELDTYAEELLGIFAE</sequence>
<dbReference type="GeneID" id="25979652"/>
<organism evidence="3">
    <name type="scientific">Grosmannia clavigera (strain kw1407 / UAMH 11150)</name>
    <name type="common">Blue stain fungus</name>
    <name type="synonym">Graphiocladiella clavigera</name>
    <dbReference type="NCBI Taxonomy" id="655863"/>
    <lineage>
        <taxon>Eukaryota</taxon>
        <taxon>Fungi</taxon>
        <taxon>Dikarya</taxon>
        <taxon>Ascomycota</taxon>
        <taxon>Pezizomycotina</taxon>
        <taxon>Sordariomycetes</taxon>
        <taxon>Sordariomycetidae</taxon>
        <taxon>Ophiostomatales</taxon>
        <taxon>Ophiostomataceae</taxon>
        <taxon>Leptographium</taxon>
    </lineage>
</organism>
<evidence type="ECO:0000313" key="2">
    <source>
        <dbReference type="EMBL" id="EFX01298.1"/>
    </source>
</evidence>
<reference evidence="2 3" key="1">
    <citation type="journal article" date="2011" name="Proc. Natl. Acad. Sci. U.S.A.">
        <title>Genome and transcriptome analyses of the mountain pine beetle-fungal symbiont Grosmannia clavigera, a lodgepole pine pathogen.</title>
        <authorList>
            <person name="DiGuistini S."/>
            <person name="Wang Y."/>
            <person name="Liao N.Y."/>
            <person name="Taylor G."/>
            <person name="Tanguay P."/>
            <person name="Feau N."/>
            <person name="Henrissat B."/>
            <person name="Chan S.K."/>
            <person name="Hesse-Orce U."/>
            <person name="Alamouti S.M."/>
            <person name="Tsui C.K.M."/>
            <person name="Docking R.T."/>
            <person name="Levasseur A."/>
            <person name="Haridas S."/>
            <person name="Robertson G."/>
            <person name="Birol I."/>
            <person name="Holt R.A."/>
            <person name="Marra M.A."/>
            <person name="Hamelin R.C."/>
            <person name="Hirst M."/>
            <person name="Jones S.J.M."/>
            <person name="Bohlmann J."/>
            <person name="Breuil C."/>
        </authorList>
    </citation>
    <scope>NUCLEOTIDE SEQUENCE [LARGE SCALE GENOMIC DNA]</scope>
    <source>
        <strain evidence="3">kw1407 / UAMH 11150</strain>
    </source>
</reference>
<protein>
    <submittedName>
        <fullName evidence="2">Uncharacterized protein</fullName>
    </submittedName>
</protein>
<dbReference type="AlphaFoldDB" id="F0XLG6"/>
<gene>
    <name evidence="2" type="ORF">CMQ_6240</name>
</gene>
<dbReference type="GO" id="GO:0005085">
    <property type="term" value="F:guanyl-nucleotide exchange factor activity"/>
    <property type="evidence" value="ECO:0007669"/>
    <property type="project" value="TreeGrafter"/>
</dbReference>
<dbReference type="InterPro" id="IPR007681">
    <property type="entry name" value="Mog1"/>
</dbReference>
<dbReference type="Gene3D" id="3.40.50.1010">
    <property type="entry name" value="5'-nuclease"/>
    <property type="match status" value="1"/>
</dbReference>
<evidence type="ECO:0000256" key="1">
    <source>
        <dbReference type="SAM" id="MobiDB-lite"/>
    </source>
</evidence>
<dbReference type="PANTHER" id="PTHR15837">
    <property type="entry name" value="RAN GUANINE NUCLEOTIDE RELEASE FACTOR"/>
    <property type="match status" value="1"/>
</dbReference>
<feature type="compositionally biased region" description="Polar residues" evidence="1">
    <location>
        <begin position="408"/>
        <end position="420"/>
    </location>
</feature>
<dbReference type="Proteomes" id="UP000007796">
    <property type="component" value="Unassembled WGS sequence"/>
</dbReference>
<dbReference type="GO" id="GO:0006606">
    <property type="term" value="P:protein import into nucleus"/>
    <property type="evidence" value="ECO:0007669"/>
    <property type="project" value="TreeGrafter"/>
</dbReference>
<feature type="region of interest" description="Disordered" evidence="1">
    <location>
        <begin position="106"/>
        <end position="141"/>
    </location>
</feature>
<dbReference type="GO" id="GO:0005634">
    <property type="term" value="C:nucleus"/>
    <property type="evidence" value="ECO:0007669"/>
    <property type="project" value="TreeGrafter"/>
</dbReference>
<dbReference type="InParanoid" id="F0XLG6"/>
<proteinExistence type="predicted"/>
<dbReference type="HOGENOM" id="CLU_506386_0_0_1"/>
<dbReference type="PANTHER" id="PTHR15837:SF5">
    <property type="entry name" value="NYN DOMAIN-CONTAINING PROTEIN"/>
    <property type="match status" value="1"/>
</dbReference>
<dbReference type="STRING" id="655863.F0XLG6"/>
<feature type="region of interest" description="Disordered" evidence="1">
    <location>
        <begin position="40"/>
        <end position="65"/>
    </location>
</feature>
<dbReference type="RefSeq" id="XP_014170780.1">
    <property type="nucleotide sequence ID" value="XM_014315305.1"/>
</dbReference>
<dbReference type="eggNOG" id="ENOG502S3QT">
    <property type="taxonomic scope" value="Eukaryota"/>
</dbReference>
<name>F0XLG6_GROCL</name>
<feature type="compositionally biased region" description="Basic residues" evidence="1">
    <location>
        <begin position="421"/>
        <end position="432"/>
    </location>
</feature>
<dbReference type="CDD" id="cd18724">
    <property type="entry name" value="PIN_LabA-like"/>
    <property type="match status" value="1"/>
</dbReference>
<feature type="region of interest" description="Disordered" evidence="1">
    <location>
        <begin position="190"/>
        <end position="210"/>
    </location>
</feature>